<keyword evidence="2 6" id="KW-0545">Nucleotide biosynthesis</keyword>
<feature type="binding site" evidence="6">
    <location>
        <position position="151"/>
    </location>
    <ligand>
        <name>Zn(2+)</name>
        <dbReference type="ChEBI" id="CHEBI:29105"/>
        <note>structural</note>
    </ligand>
</feature>
<dbReference type="NCBIfam" id="TIGR01351">
    <property type="entry name" value="adk"/>
    <property type="match status" value="1"/>
</dbReference>
<evidence type="ECO:0000256" key="4">
    <source>
        <dbReference type="ARBA" id="ARBA00022777"/>
    </source>
</evidence>
<comment type="function">
    <text evidence="6">Catalyzes the reversible transfer of the terminal phosphate group between ATP and AMP. Plays an important role in cellular energy homeostasis and in adenine nucleotide metabolism.</text>
</comment>
<protein>
    <recommendedName>
        <fullName evidence="6 8">Adenylate kinase</fullName>
        <shortName evidence="6">AK</shortName>
        <ecNumber evidence="6 8">2.7.4.3</ecNumber>
    </recommendedName>
    <alternativeName>
        <fullName evidence="6">ATP-AMP transphosphorylase</fullName>
    </alternativeName>
    <alternativeName>
        <fullName evidence="6">ATP:AMP phosphotransferase</fullName>
    </alternativeName>
    <alternativeName>
        <fullName evidence="6">Adenylate monophosphate kinase</fullName>
    </alternativeName>
</protein>
<feature type="binding site" evidence="6">
    <location>
        <position position="93"/>
    </location>
    <ligand>
        <name>AMP</name>
        <dbReference type="ChEBI" id="CHEBI:456215"/>
    </ligand>
</feature>
<sequence length="217" mass="24488">MNIILMGLPGAGKGTQAEKISENYKIVHISTGDMFREAISKKSELGRTAQGYMDQGQLVPDEVTSGIVKERIAQEDVQQHGFMLDGFPRTLVQAETLDQIVKELKTSIDRVVNIKVDPEDLVERLSGRFICRKCGATYHKIYNPPKVEGVCDVCGSKDFYQRDDDKPEVVRNRLEVNIEKNTPLIAYYEKQGKLSNIDGNKPINEVFDEIKKVLEKV</sequence>
<dbReference type="KEGG" id="xak:KIMC2_18120"/>
<evidence type="ECO:0000313" key="11">
    <source>
        <dbReference type="Proteomes" id="UP001321804"/>
    </source>
</evidence>
<dbReference type="GO" id="GO:0044209">
    <property type="term" value="P:AMP salvage"/>
    <property type="evidence" value="ECO:0007669"/>
    <property type="project" value="UniProtKB-UniRule"/>
</dbReference>
<evidence type="ECO:0000256" key="1">
    <source>
        <dbReference type="ARBA" id="ARBA00022679"/>
    </source>
</evidence>
<evidence type="ECO:0000256" key="7">
    <source>
        <dbReference type="RuleBase" id="RU003330"/>
    </source>
</evidence>
<keyword evidence="5 6" id="KW-0067">ATP-binding</keyword>
<keyword evidence="6" id="KW-0963">Cytoplasm</keyword>
<keyword evidence="1 6" id="KW-0808">Transferase</keyword>
<feature type="binding site" evidence="6">
    <location>
        <position position="201"/>
    </location>
    <ligand>
        <name>ATP</name>
        <dbReference type="ChEBI" id="CHEBI:30616"/>
    </ligand>
</feature>
<feature type="binding site" evidence="6">
    <location>
        <position position="173"/>
    </location>
    <ligand>
        <name>AMP</name>
        <dbReference type="ChEBI" id="CHEBI:456215"/>
    </ligand>
</feature>
<dbReference type="NCBIfam" id="NF011100">
    <property type="entry name" value="PRK14527.1"/>
    <property type="match status" value="1"/>
</dbReference>
<evidence type="ECO:0000256" key="2">
    <source>
        <dbReference type="ARBA" id="ARBA00022727"/>
    </source>
</evidence>
<evidence type="ECO:0000256" key="8">
    <source>
        <dbReference type="RuleBase" id="RU003331"/>
    </source>
</evidence>
<name>A0AAU9D760_9LACO</name>
<dbReference type="FunFam" id="3.40.50.300:FF:000106">
    <property type="entry name" value="Adenylate kinase mitochondrial"/>
    <property type="match status" value="1"/>
</dbReference>
<feature type="binding site" evidence="6">
    <location>
        <begin position="137"/>
        <end position="138"/>
    </location>
    <ligand>
        <name>ATP</name>
        <dbReference type="ChEBI" id="CHEBI:30616"/>
    </ligand>
</feature>
<dbReference type="GO" id="GO:0005524">
    <property type="term" value="F:ATP binding"/>
    <property type="evidence" value="ECO:0007669"/>
    <property type="project" value="UniProtKB-UniRule"/>
</dbReference>
<dbReference type="RefSeq" id="WP_317696179.1">
    <property type="nucleotide sequence ID" value="NZ_AP026801.1"/>
</dbReference>
<comment type="caution">
    <text evidence="6">Lacks conserved residue(s) required for the propagation of feature annotation.</text>
</comment>
<dbReference type="PROSITE" id="PS00113">
    <property type="entry name" value="ADENYLATE_KINASE"/>
    <property type="match status" value="1"/>
</dbReference>
<gene>
    <name evidence="6 10" type="primary">adk</name>
    <name evidence="10" type="ORF">KIMC2_18120</name>
</gene>
<evidence type="ECO:0000256" key="6">
    <source>
        <dbReference type="HAMAP-Rule" id="MF_00235"/>
    </source>
</evidence>
<dbReference type="InterPro" id="IPR007862">
    <property type="entry name" value="Adenylate_kinase_lid-dom"/>
</dbReference>
<accession>A0AAU9D760</accession>
<reference evidence="10 11" key="1">
    <citation type="journal article" date="2023" name="Microbiol. Spectr.">
        <title>Symbiosis of Carpenter Bees with Uncharacterized Lactic Acid Bacteria Showing NAD Auxotrophy.</title>
        <authorList>
            <person name="Kawasaki S."/>
            <person name="Ozawa K."/>
            <person name="Mori T."/>
            <person name="Yamamoto A."/>
            <person name="Ito M."/>
            <person name="Ohkuma M."/>
            <person name="Sakamoto M."/>
            <person name="Matsutani M."/>
        </authorList>
    </citation>
    <scope>NUCLEOTIDE SEQUENCE [LARGE SCALE GENOMIC DNA]</scope>
    <source>
        <strain evidence="10 11">KimC2</strain>
    </source>
</reference>
<keyword evidence="11" id="KW-1185">Reference proteome</keyword>
<dbReference type="EC" id="2.7.4.3" evidence="6 8"/>
<feature type="binding site" evidence="6">
    <location>
        <position position="154"/>
    </location>
    <ligand>
        <name>Zn(2+)</name>
        <dbReference type="ChEBI" id="CHEBI:29105"/>
        <note>structural</note>
    </ligand>
</feature>
<feature type="binding site" evidence="6">
    <location>
        <position position="36"/>
    </location>
    <ligand>
        <name>AMP</name>
        <dbReference type="ChEBI" id="CHEBI:456215"/>
    </ligand>
</feature>
<dbReference type="GO" id="GO:0005737">
    <property type="term" value="C:cytoplasm"/>
    <property type="evidence" value="ECO:0007669"/>
    <property type="project" value="UniProtKB-SubCell"/>
</dbReference>
<dbReference type="SUPFAM" id="SSF52540">
    <property type="entry name" value="P-loop containing nucleoside triphosphate hydrolases"/>
    <property type="match status" value="1"/>
</dbReference>
<dbReference type="EMBL" id="AP026801">
    <property type="protein sequence ID" value="BDR57250.1"/>
    <property type="molecule type" value="Genomic_DNA"/>
</dbReference>
<dbReference type="CDD" id="cd01428">
    <property type="entry name" value="ADK"/>
    <property type="match status" value="1"/>
</dbReference>
<dbReference type="InterPro" id="IPR006259">
    <property type="entry name" value="Adenyl_kin_sub"/>
</dbReference>
<feature type="binding site" evidence="6">
    <location>
        <begin position="57"/>
        <end position="59"/>
    </location>
    <ligand>
        <name>AMP</name>
        <dbReference type="ChEBI" id="CHEBI:456215"/>
    </ligand>
</feature>
<evidence type="ECO:0000259" key="9">
    <source>
        <dbReference type="Pfam" id="PF05191"/>
    </source>
</evidence>
<keyword evidence="6" id="KW-0479">Metal-binding</keyword>
<dbReference type="Pfam" id="PF05191">
    <property type="entry name" value="ADK_lid"/>
    <property type="match status" value="1"/>
</dbReference>
<dbReference type="InterPro" id="IPR033690">
    <property type="entry name" value="Adenylat_kinase_CS"/>
</dbReference>
<comment type="catalytic activity">
    <reaction evidence="6 8">
        <text>AMP + ATP = 2 ADP</text>
        <dbReference type="Rhea" id="RHEA:12973"/>
        <dbReference type="ChEBI" id="CHEBI:30616"/>
        <dbReference type="ChEBI" id="CHEBI:456215"/>
        <dbReference type="ChEBI" id="CHEBI:456216"/>
        <dbReference type="EC" id="2.7.4.3"/>
    </reaction>
</comment>
<dbReference type="NCBIfam" id="NF001380">
    <property type="entry name" value="PRK00279.1-2"/>
    <property type="match status" value="1"/>
</dbReference>
<dbReference type="Gene3D" id="3.40.50.300">
    <property type="entry name" value="P-loop containing nucleotide triphosphate hydrolases"/>
    <property type="match status" value="1"/>
</dbReference>
<keyword evidence="6" id="KW-0862">Zinc</keyword>
<proteinExistence type="inferred from homology"/>
<organism evidence="10 11">
    <name type="scientific">Xylocopilactobacillus apis</name>
    <dbReference type="NCBI Taxonomy" id="2932183"/>
    <lineage>
        <taxon>Bacteria</taxon>
        <taxon>Bacillati</taxon>
        <taxon>Bacillota</taxon>
        <taxon>Bacilli</taxon>
        <taxon>Lactobacillales</taxon>
        <taxon>Lactobacillaceae</taxon>
        <taxon>Xylocopilactobacillus</taxon>
    </lineage>
</organism>
<keyword evidence="3 6" id="KW-0547">Nucleotide-binding</keyword>
<evidence type="ECO:0000256" key="3">
    <source>
        <dbReference type="ARBA" id="ARBA00022741"/>
    </source>
</evidence>
<comment type="subunit">
    <text evidence="6 8">Monomer.</text>
</comment>
<feature type="binding site" evidence="6">
    <location>
        <position position="162"/>
    </location>
    <ligand>
        <name>AMP</name>
        <dbReference type="ChEBI" id="CHEBI:456215"/>
    </ligand>
</feature>
<dbReference type="NCBIfam" id="NF001381">
    <property type="entry name" value="PRK00279.1-3"/>
    <property type="match status" value="1"/>
</dbReference>
<feature type="binding site" evidence="6">
    <location>
        <position position="31"/>
    </location>
    <ligand>
        <name>AMP</name>
        <dbReference type="ChEBI" id="CHEBI:456215"/>
    </ligand>
</feature>
<dbReference type="GO" id="GO:0008270">
    <property type="term" value="F:zinc ion binding"/>
    <property type="evidence" value="ECO:0007669"/>
    <property type="project" value="UniProtKB-UniRule"/>
</dbReference>
<feature type="domain" description="Adenylate kinase active site lid" evidence="9">
    <location>
        <begin position="128"/>
        <end position="164"/>
    </location>
</feature>
<comment type="pathway">
    <text evidence="6">Purine metabolism; AMP biosynthesis via salvage pathway; AMP from ADP: step 1/1.</text>
</comment>
<dbReference type="HAMAP" id="MF_00235">
    <property type="entry name" value="Adenylate_kinase_Adk"/>
    <property type="match status" value="1"/>
</dbReference>
<feature type="binding site" evidence="6">
    <location>
        <position position="128"/>
    </location>
    <ligand>
        <name>ATP</name>
        <dbReference type="ChEBI" id="CHEBI:30616"/>
    </ligand>
</feature>
<dbReference type="AlphaFoldDB" id="A0AAU9D760"/>
<dbReference type="GO" id="GO:0004017">
    <property type="term" value="F:AMP kinase activity"/>
    <property type="evidence" value="ECO:0007669"/>
    <property type="project" value="UniProtKB-UniRule"/>
</dbReference>
<comment type="similarity">
    <text evidence="6 7">Belongs to the adenylate kinase family.</text>
</comment>
<feature type="region of interest" description="NMP" evidence="6">
    <location>
        <begin position="30"/>
        <end position="59"/>
    </location>
</feature>
<dbReference type="PANTHER" id="PTHR23359">
    <property type="entry name" value="NUCLEOTIDE KINASE"/>
    <property type="match status" value="1"/>
</dbReference>
<dbReference type="Pfam" id="PF00406">
    <property type="entry name" value="ADK"/>
    <property type="match status" value="1"/>
</dbReference>
<dbReference type="InterPro" id="IPR027417">
    <property type="entry name" value="P-loop_NTPase"/>
</dbReference>
<evidence type="ECO:0000256" key="5">
    <source>
        <dbReference type="ARBA" id="ARBA00022840"/>
    </source>
</evidence>
<dbReference type="Proteomes" id="UP001321804">
    <property type="component" value="Chromosome"/>
</dbReference>
<feature type="binding site" evidence="6">
    <location>
        <begin position="10"/>
        <end position="15"/>
    </location>
    <ligand>
        <name>ATP</name>
        <dbReference type="ChEBI" id="CHEBI:30616"/>
    </ligand>
</feature>
<evidence type="ECO:0000313" key="10">
    <source>
        <dbReference type="EMBL" id="BDR57250.1"/>
    </source>
</evidence>
<dbReference type="InterPro" id="IPR000850">
    <property type="entry name" value="Adenylat/UMP-CMP_kin"/>
</dbReference>
<comment type="subcellular location">
    <subcellularLocation>
        <location evidence="6 8">Cytoplasm</location>
    </subcellularLocation>
</comment>
<keyword evidence="4 6" id="KW-0418">Kinase</keyword>
<feature type="binding site" evidence="6">
    <location>
        <position position="134"/>
    </location>
    <ligand>
        <name>Zn(2+)</name>
        <dbReference type="ChEBI" id="CHEBI:29105"/>
        <note>structural</note>
    </ligand>
</feature>
<feature type="binding site" evidence="6">
    <location>
        <begin position="86"/>
        <end position="89"/>
    </location>
    <ligand>
        <name>AMP</name>
        <dbReference type="ChEBI" id="CHEBI:456215"/>
    </ligand>
</feature>
<feature type="binding site" evidence="6">
    <location>
        <position position="131"/>
    </location>
    <ligand>
        <name>Zn(2+)</name>
        <dbReference type="ChEBI" id="CHEBI:29105"/>
        <note>structural</note>
    </ligand>
</feature>
<dbReference type="PRINTS" id="PR00094">
    <property type="entry name" value="ADENYLTKNASE"/>
</dbReference>
<comment type="domain">
    <text evidence="6">Consists of three domains, a large central CORE domain and two small peripheral domains, NMPbind and LID, which undergo movements during catalysis. The LID domain closes over the site of phosphoryl transfer upon ATP binding. Assembling and dissambling the active center during each catalytic cycle provides an effective means to prevent ATP hydrolysis. Some bacteria have evolved a zinc-coordinating structure that stabilizes the LID domain.</text>
</comment>